<organism evidence="2 3">
    <name type="scientific">Pelagovum pacificum</name>
    <dbReference type="NCBI Taxonomy" id="2588711"/>
    <lineage>
        <taxon>Bacteria</taxon>
        <taxon>Pseudomonadati</taxon>
        <taxon>Pseudomonadota</taxon>
        <taxon>Alphaproteobacteria</taxon>
        <taxon>Rhodobacterales</taxon>
        <taxon>Paracoccaceae</taxon>
        <taxon>Pelagovum</taxon>
    </lineage>
</organism>
<dbReference type="RefSeq" id="WP_140195148.1">
    <property type="nucleotide sequence ID" value="NZ_CP065915.1"/>
</dbReference>
<keyword evidence="1" id="KW-0812">Transmembrane</keyword>
<keyword evidence="3" id="KW-1185">Reference proteome</keyword>
<accession>A0A5C5GH64</accession>
<reference evidence="2 3" key="1">
    <citation type="submission" date="2019-06" db="EMBL/GenBank/DDBJ databases">
        <title>Genome of new Rhodobacteraceae sp. SM1903.</title>
        <authorList>
            <person name="Ren X."/>
        </authorList>
    </citation>
    <scope>NUCLEOTIDE SEQUENCE [LARGE SCALE GENOMIC DNA]</scope>
    <source>
        <strain evidence="2 3">SM1903</strain>
    </source>
</reference>
<dbReference type="Proteomes" id="UP000314011">
    <property type="component" value="Unassembled WGS sequence"/>
</dbReference>
<protein>
    <submittedName>
        <fullName evidence="2">DUF1761 domain-containing protein</fullName>
    </submittedName>
</protein>
<dbReference type="AlphaFoldDB" id="A0A5C5GH64"/>
<evidence type="ECO:0000256" key="1">
    <source>
        <dbReference type="SAM" id="Phobius"/>
    </source>
</evidence>
<proteinExistence type="predicted"/>
<name>A0A5C5GH64_9RHOB</name>
<feature type="transmembrane region" description="Helical" evidence="1">
    <location>
        <begin position="48"/>
        <end position="65"/>
    </location>
</feature>
<feature type="transmembrane region" description="Helical" evidence="1">
    <location>
        <begin position="77"/>
        <end position="97"/>
    </location>
</feature>
<evidence type="ECO:0000313" key="3">
    <source>
        <dbReference type="Proteomes" id="UP000314011"/>
    </source>
</evidence>
<dbReference type="OrthoDB" id="344736at2"/>
<dbReference type="Pfam" id="PF08570">
    <property type="entry name" value="DUF1761"/>
    <property type="match status" value="1"/>
</dbReference>
<keyword evidence="1" id="KW-1133">Transmembrane helix</keyword>
<evidence type="ECO:0000313" key="2">
    <source>
        <dbReference type="EMBL" id="TNY34105.1"/>
    </source>
</evidence>
<comment type="caution">
    <text evidence="2">The sequence shown here is derived from an EMBL/GenBank/DDBJ whole genome shotgun (WGS) entry which is preliminary data.</text>
</comment>
<sequence>MGILAIILAAIAGFAVGAVWYMQLSKPWLAAAEIECDENGKPVGGFSITPFIIGFICMLCVSGMLRHTLEASDIEGVLASAVTGFGVGLFFITPWVAMNYAYSKRKPLLTVLDGGYSVIGPTVMGFVLGLF</sequence>
<dbReference type="EMBL" id="VFFF01000001">
    <property type="protein sequence ID" value="TNY34105.1"/>
    <property type="molecule type" value="Genomic_DNA"/>
</dbReference>
<gene>
    <name evidence="2" type="ORF">FHY64_12835</name>
</gene>
<dbReference type="InterPro" id="IPR013879">
    <property type="entry name" value="DUF1761"/>
</dbReference>
<feature type="transmembrane region" description="Helical" evidence="1">
    <location>
        <begin position="109"/>
        <end position="130"/>
    </location>
</feature>
<keyword evidence="1" id="KW-0472">Membrane</keyword>